<dbReference type="Pfam" id="PF00573">
    <property type="entry name" value="Ribosomal_L4"/>
    <property type="match status" value="1"/>
</dbReference>
<dbReference type="Proteomes" id="UP000034917">
    <property type="component" value="Unassembled WGS sequence"/>
</dbReference>
<dbReference type="NCBIfam" id="TIGR03953">
    <property type="entry name" value="rplD_bact"/>
    <property type="match status" value="1"/>
</dbReference>
<dbReference type="GO" id="GO:0019843">
    <property type="term" value="F:rRNA binding"/>
    <property type="evidence" value="ECO:0007669"/>
    <property type="project" value="UniProtKB-UniRule"/>
</dbReference>
<gene>
    <name evidence="5" type="primary">rplD</name>
    <name evidence="6" type="ORF">US40_C0002G0176</name>
</gene>
<reference evidence="6 7" key="1">
    <citation type="journal article" date="2015" name="Nature">
        <title>rRNA introns, odd ribosomes, and small enigmatic genomes across a large radiation of phyla.</title>
        <authorList>
            <person name="Brown C.T."/>
            <person name="Hug L.A."/>
            <person name="Thomas B.C."/>
            <person name="Sharon I."/>
            <person name="Castelle C.J."/>
            <person name="Singh A."/>
            <person name="Wilkins M.J."/>
            <person name="Williams K.H."/>
            <person name="Banfield J.F."/>
        </authorList>
    </citation>
    <scope>NUCLEOTIDE SEQUENCE [LARGE SCALE GENOMIC DNA]</scope>
</reference>
<evidence type="ECO:0000256" key="5">
    <source>
        <dbReference type="HAMAP-Rule" id="MF_01328"/>
    </source>
</evidence>
<sequence>MPKAKKPEKLETKKTKGLAIPVYEISGKEKGTLDLPKEAFSVDINKALLAQAVRVYQSNQRQGTASTKTRGEVVGSTRKIYRQKGTGRARHGDIKAPIFVGGGIVGGPKPKDFSLKINKKQKTKAFFSALTLKLKENNIMGIVDEALKIKPKTKIVADFLEALKFSGKKITFVLPKLEKNNFVLASRNLSKVRLIDCQSLNTYQILNSTKLFFFESAMDVFKKHFLKNENK</sequence>
<evidence type="ECO:0000256" key="3">
    <source>
        <dbReference type="ARBA" id="ARBA00023274"/>
    </source>
</evidence>
<comment type="caution">
    <text evidence="6">The sequence shown here is derived from an EMBL/GenBank/DDBJ whole genome shotgun (WGS) entry which is preliminary data.</text>
</comment>
<keyword evidence="5" id="KW-0694">RNA-binding</keyword>
<dbReference type="SUPFAM" id="SSF52166">
    <property type="entry name" value="Ribosomal protein L4"/>
    <property type="match status" value="1"/>
</dbReference>
<evidence type="ECO:0000313" key="7">
    <source>
        <dbReference type="Proteomes" id="UP000034917"/>
    </source>
</evidence>
<organism evidence="6 7">
    <name type="scientific">Candidatus Roizmanbacteria bacterium GW2011_GWC2_37_13</name>
    <dbReference type="NCBI Taxonomy" id="1618486"/>
    <lineage>
        <taxon>Bacteria</taxon>
        <taxon>Candidatus Roizmaniibacteriota</taxon>
    </lineage>
</organism>
<dbReference type="EMBL" id="LBSV01000002">
    <property type="protein sequence ID" value="KKQ26642.1"/>
    <property type="molecule type" value="Genomic_DNA"/>
</dbReference>
<dbReference type="PANTHER" id="PTHR10746:SF6">
    <property type="entry name" value="LARGE RIBOSOMAL SUBUNIT PROTEIN UL4M"/>
    <property type="match status" value="1"/>
</dbReference>
<dbReference type="InterPro" id="IPR002136">
    <property type="entry name" value="Ribosomal_uL4"/>
</dbReference>
<dbReference type="InterPro" id="IPR023574">
    <property type="entry name" value="Ribosomal_uL4_dom_sf"/>
</dbReference>
<keyword evidence="2 5" id="KW-0689">Ribosomal protein</keyword>
<dbReference type="PANTHER" id="PTHR10746">
    <property type="entry name" value="50S RIBOSOMAL PROTEIN L4"/>
    <property type="match status" value="1"/>
</dbReference>
<dbReference type="GO" id="GO:0005840">
    <property type="term" value="C:ribosome"/>
    <property type="evidence" value="ECO:0007669"/>
    <property type="project" value="UniProtKB-KW"/>
</dbReference>
<dbReference type="GO" id="GO:0006412">
    <property type="term" value="P:translation"/>
    <property type="evidence" value="ECO:0007669"/>
    <property type="project" value="UniProtKB-UniRule"/>
</dbReference>
<dbReference type="InterPro" id="IPR013005">
    <property type="entry name" value="Ribosomal_uL4-like"/>
</dbReference>
<proteinExistence type="inferred from homology"/>
<dbReference type="GO" id="GO:1990904">
    <property type="term" value="C:ribonucleoprotein complex"/>
    <property type="evidence" value="ECO:0007669"/>
    <property type="project" value="UniProtKB-KW"/>
</dbReference>
<keyword evidence="5" id="KW-0699">rRNA-binding</keyword>
<dbReference type="GO" id="GO:0003735">
    <property type="term" value="F:structural constituent of ribosome"/>
    <property type="evidence" value="ECO:0007669"/>
    <property type="project" value="InterPro"/>
</dbReference>
<name>A0A0G0G9J8_9BACT</name>
<evidence type="ECO:0000256" key="2">
    <source>
        <dbReference type="ARBA" id="ARBA00022980"/>
    </source>
</evidence>
<keyword evidence="3 5" id="KW-0687">Ribonucleoprotein</keyword>
<dbReference type="HAMAP" id="MF_01328_B">
    <property type="entry name" value="Ribosomal_uL4_B"/>
    <property type="match status" value="1"/>
</dbReference>
<dbReference type="PATRIC" id="fig|1618486.3.peg.263"/>
<dbReference type="AlphaFoldDB" id="A0A0G0G9J8"/>
<accession>A0A0G0G9J8</accession>
<comment type="function">
    <text evidence="5">One of the primary rRNA binding proteins, this protein initially binds near the 5'-end of the 23S rRNA. It is important during the early stages of 50S assembly. It makes multiple contacts with different domains of the 23S rRNA in the assembled 50S subunit and ribosome.</text>
</comment>
<dbReference type="Gene3D" id="3.40.1370.10">
    <property type="match status" value="1"/>
</dbReference>
<evidence type="ECO:0000313" key="6">
    <source>
        <dbReference type="EMBL" id="KKQ26642.1"/>
    </source>
</evidence>
<comment type="subunit">
    <text evidence="5">Part of the 50S ribosomal subunit.</text>
</comment>
<comment type="function">
    <text evidence="5">Forms part of the polypeptide exit tunnel.</text>
</comment>
<comment type="similarity">
    <text evidence="1 5">Belongs to the universal ribosomal protein uL4 family.</text>
</comment>
<protein>
    <recommendedName>
        <fullName evidence="4 5">Large ribosomal subunit protein uL4</fullName>
    </recommendedName>
</protein>
<evidence type="ECO:0000256" key="1">
    <source>
        <dbReference type="ARBA" id="ARBA00010528"/>
    </source>
</evidence>
<evidence type="ECO:0000256" key="4">
    <source>
        <dbReference type="ARBA" id="ARBA00035244"/>
    </source>
</evidence>